<dbReference type="EMBL" id="CP099583">
    <property type="protein sequence ID" value="USS42818.1"/>
    <property type="molecule type" value="Genomic_DNA"/>
</dbReference>
<protein>
    <submittedName>
        <fullName evidence="1">Uncharacterized protein</fullName>
    </submittedName>
</protein>
<organism evidence="1 3">
    <name type="scientific">Burkholderia glumae</name>
    <name type="common">Pseudomonas glumae</name>
    <dbReference type="NCBI Taxonomy" id="337"/>
    <lineage>
        <taxon>Bacteria</taxon>
        <taxon>Pseudomonadati</taxon>
        <taxon>Pseudomonadota</taxon>
        <taxon>Betaproteobacteria</taxon>
        <taxon>Burkholderiales</taxon>
        <taxon>Burkholderiaceae</taxon>
        <taxon>Burkholderia</taxon>
    </lineage>
</organism>
<evidence type="ECO:0000313" key="3">
    <source>
        <dbReference type="Proteomes" id="UP000594892"/>
    </source>
</evidence>
<keyword evidence="4" id="KW-1185">Reference proteome</keyword>
<evidence type="ECO:0000313" key="4">
    <source>
        <dbReference type="Proteomes" id="UP001056386"/>
    </source>
</evidence>
<accession>A0AAP9XYM1</accession>
<dbReference type="Proteomes" id="UP000594892">
    <property type="component" value="Chromosome 1"/>
</dbReference>
<name>A0AAP9XYM1_BURGL</name>
<evidence type="ECO:0000313" key="2">
    <source>
        <dbReference type="EMBL" id="USS42818.1"/>
    </source>
</evidence>
<dbReference type="EMBL" id="CP065600">
    <property type="protein sequence ID" value="QPQ91138.1"/>
    <property type="molecule type" value="Genomic_DNA"/>
</dbReference>
<reference evidence="1 3" key="1">
    <citation type="submission" date="2020-12" db="EMBL/GenBank/DDBJ databases">
        <title>FDA dAtabase for Regulatory Grade micrObial Sequences (FDA-ARGOS): Supporting development and validation of Infectious Disease Dx tests.</title>
        <authorList>
            <person name="Minogue T."/>
            <person name="Wolcott M."/>
            <person name="Wasieloski L."/>
            <person name="Aguilar W."/>
            <person name="Moore D."/>
            <person name="Jaissle J."/>
            <person name="Tallon L."/>
            <person name="Sadzewicz L."/>
            <person name="Zhao X."/>
            <person name="Boylan J."/>
            <person name="Ott S."/>
            <person name="Bowen H."/>
            <person name="Vavikolanu K."/>
            <person name="Mehta A."/>
            <person name="Aluvathingal J."/>
            <person name="Nadendla S."/>
            <person name="Yan Y."/>
            <person name="Sichtig H."/>
        </authorList>
    </citation>
    <scope>NUCLEOTIDE SEQUENCE [LARGE SCALE GENOMIC DNA]</scope>
    <source>
        <strain evidence="1 3">FDAARGOS_949</strain>
    </source>
</reference>
<evidence type="ECO:0000313" key="1">
    <source>
        <dbReference type="EMBL" id="QPQ91138.1"/>
    </source>
</evidence>
<dbReference type="Proteomes" id="UP001056386">
    <property type="component" value="Chromosome 2"/>
</dbReference>
<sequence length="71" mass="7692">MTNQTDPLRCKALAMHLLNFQLQFEQERSVALTEGQRAAAECALGMCAAHGAGEQHASALESFLSGSWEAR</sequence>
<dbReference type="AlphaFoldDB" id="A0AAP9XYM1"/>
<dbReference type="RefSeq" id="WP_127913876.1">
    <property type="nucleotide sequence ID" value="NZ_CP021075.1"/>
</dbReference>
<dbReference type="GeneID" id="45698987"/>
<reference evidence="2" key="2">
    <citation type="submission" date="2022-06" db="EMBL/GenBank/DDBJ databases">
        <title>Draft genome sequence of Burkholderia glumae strain GR20004 isolated from rice panicle showing bacterial panicle blight.</title>
        <authorList>
            <person name="Choi S.Y."/>
            <person name="Lee Y.H."/>
        </authorList>
    </citation>
    <scope>NUCLEOTIDE SEQUENCE</scope>
    <source>
        <strain evidence="2">GR20004</strain>
    </source>
</reference>
<proteinExistence type="predicted"/>
<gene>
    <name evidence="1" type="ORF">I6H06_05315</name>
    <name evidence="2" type="ORF">NFI99_11605</name>
</gene>